<feature type="compositionally biased region" description="Acidic residues" evidence="11">
    <location>
        <begin position="22"/>
        <end position="57"/>
    </location>
</feature>
<dbReference type="Pfam" id="PF14633">
    <property type="entry name" value="SH2_2"/>
    <property type="match status" value="1"/>
</dbReference>
<dbReference type="FunFam" id="1.10.10.2740:FF:000002">
    <property type="entry name" value="Transcription elongation factor Spt6"/>
    <property type="match status" value="1"/>
</dbReference>
<dbReference type="InterPro" id="IPR012340">
    <property type="entry name" value="NA-bd_OB-fold"/>
</dbReference>
<dbReference type="PANTHER" id="PTHR10145">
    <property type="entry name" value="TRANSCRIPTION ELONGATION FACTOR SPT6"/>
    <property type="match status" value="1"/>
</dbReference>
<evidence type="ECO:0000256" key="1">
    <source>
        <dbReference type="ARBA" id="ARBA00004123"/>
    </source>
</evidence>
<reference evidence="13 14" key="1">
    <citation type="submission" date="2014-11" db="EMBL/GenBank/DDBJ databases">
        <authorList>
            <person name="Wibberg Daniel"/>
        </authorList>
    </citation>
    <scope>NUCLEOTIDE SEQUENCE [LARGE SCALE GENOMIC DNA]</scope>
    <source>
        <strain evidence="13">Rhizoctonia solani AG1-IB 7/3/14</strain>
    </source>
</reference>
<comment type="function">
    <text evidence="10">Plays a role in maintenance of chromatin structure during RNA polymerase II transcription elongation thereby repressing transcription initiation from cryptic promoters. Mediates the reassembly of nucleosomes onto the promoters of at least a selected set of genes during repression; the nucleosome reassembly is essential for transcriptional repression.</text>
</comment>
<dbReference type="SUPFAM" id="SSF53098">
    <property type="entry name" value="Ribonuclease H-like"/>
    <property type="match status" value="1"/>
</dbReference>
<feature type="compositionally biased region" description="Low complexity" evidence="11">
    <location>
        <begin position="840"/>
        <end position="854"/>
    </location>
</feature>
<dbReference type="InterPro" id="IPR049540">
    <property type="entry name" value="Spt6-like_S1"/>
</dbReference>
<dbReference type="SUPFAM" id="SSF47781">
    <property type="entry name" value="RuvA domain 2-like"/>
    <property type="match status" value="2"/>
</dbReference>
<evidence type="ECO:0000313" key="13">
    <source>
        <dbReference type="EMBL" id="CEL51812.1"/>
    </source>
</evidence>
<comment type="subcellular location">
    <subcellularLocation>
        <location evidence="2">Chromosome</location>
    </subcellularLocation>
    <subcellularLocation>
        <location evidence="1 10">Nucleus</location>
    </subcellularLocation>
</comment>
<dbReference type="CDD" id="cd09928">
    <property type="entry name" value="SH2_Cterm_SPT6_like"/>
    <property type="match status" value="1"/>
</dbReference>
<keyword evidence="7 10" id="KW-0804">Transcription</keyword>
<protein>
    <recommendedName>
        <fullName evidence="4 10">Transcription elongation factor Spt6</fullName>
    </recommendedName>
</protein>
<feature type="compositionally biased region" description="Basic and acidic residues" evidence="11">
    <location>
        <begin position="180"/>
        <end position="191"/>
    </location>
</feature>
<dbReference type="GO" id="GO:0031491">
    <property type="term" value="F:nucleosome binding"/>
    <property type="evidence" value="ECO:0007669"/>
    <property type="project" value="TreeGrafter"/>
</dbReference>
<keyword evidence="8 10" id="KW-0539">Nucleus</keyword>
<keyword evidence="13" id="KW-0648">Protein biosynthesis</keyword>
<proteinExistence type="inferred from homology"/>
<dbReference type="GO" id="GO:0003746">
    <property type="term" value="F:translation elongation factor activity"/>
    <property type="evidence" value="ECO:0007669"/>
    <property type="project" value="UniProtKB-KW"/>
</dbReference>
<evidence type="ECO:0000256" key="8">
    <source>
        <dbReference type="ARBA" id="ARBA00023242"/>
    </source>
</evidence>
<dbReference type="CDD" id="cd00164">
    <property type="entry name" value="S1_like"/>
    <property type="match status" value="1"/>
</dbReference>
<dbReference type="InterPro" id="IPR023319">
    <property type="entry name" value="Tex-like_HTH_dom_sf"/>
</dbReference>
<dbReference type="GO" id="GO:0005694">
    <property type="term" value="C:chromosome"/>
    <property type="evidence" value="ECO:0007669"/>
    <property type="project" value="UniProtKB-SubCell"/>
</dbReference>
<dbReference type="GO" id="GO:0003677">
    <property type="term" value="F:DNA binding"/>
    <property type="evidence" value="ECO:0007669"/>
    <property type="project" value="InterPro"/>
</dbReference>
<dbReference type="GO" id="GO:0034728">
    <property type="term" value="P:nucleosome organization"/>
    <property type="evidence" value="ECO:0007669"/>
    <property type="project" value="TreeGrafter"/>
</dbReference>
<feature type="compositionally biased region" description="Gly residues" evidence="11">
    <location>
        <begin position="855"/>
        <end position="902"/>
    </location>
</feature>
<name>A0A0B7F6F4_THACB</name>
<dbReference type="SMART" id="SM00316">
    <property type="entry name" value="S1"/>
    <property type="match status" value="1"/>
</dbReference>
<dbReference type="PANTHER" id="PTHR10145:SF6">
    <property type="entry name" value="TRANSCRIPTION ELONGATION FACTOR SPT6"/>
    <property type="match status" value="1"/>
</dbReference>
<dbReference type="SMART" id="SM00252">
    <property type="entry name" value="SH2"/>
    <property type="match status" value="1"/>
</dbReference>
<dbReference type="SUPFAM" id="SSF50249">
    <property type="entry name" value="Nucleic acid-binding proteins"/>
    <property type="match status" value="1"/>
</dbReference>
<dbReference type="Pfam" id="PF14635">
    <property type="entry name" value="HHH_7"/>
    <property type="match status" value="1"/>
</dbReference>
<dbReference type="InterPro" id="IPR028088">
    <property type="entry name" value="Spt6_HTH_DNA-bd_dom"/>
</dbReference>
<dbReference type="Pfam" id="PF14639">
    <property type="entry name" value="YqgF"/>
    <property type="match status" value="1"/>
</dbReference>
<keyword evidence="14" id="KW-1185">Reference proteome</keyword>
<sequence>MSSPAAAPEEAMAHSGEHEEVPNDVEMGDDDAQGAEDAEGEDEEGEGEGEGEGDAVEGGEGAVSDDSSEEGEDDEVEARKVREGFIVDEDSDEEDSEAERQRRRRRKKRRKHREMEEDLDEDDLDLVEENTGTRASRGHLTRLRRGRASSSRSASPEDTRISRGRRPRGSDDESLPDANDIDRIWDDRARDEDDGDMDDFIEDDLDEDPGMGEEEREEQRRERRRVEKERRKAMGARPELAGIDAGAWDEIFEVFGDGTDYDWALDDEDLAEEYEPVSKPDLTYNDVFEPSEIRARHLTLDDDIIRVTDIPERMQLTSSTLADAPTLVGNNKPFSNKELDEAAEWVALRLSKRTQKDYFQRSGKMHHYLMQFILAVRNALDYVVNQYLEIPYIWVHRRDYISHFELRQRVELLTREELWKVGILGLKFRALLERRSALESTFRKLNVPDEYFEKQLLPNLTSISMVADATEWLSIKYKQRKKDLEATADDSNEKRHKNPSRVSAYEVARSTVVSRLADDFGLPPHQIAINFSGQKVHFPDDQDLPPRAYAEQFITENCPTAEEALVMARMIIATELGRDPQLREAIRNQFKEQALLSCEPTEKGKTKIDEAHACYSFKFLVEKPIESLISSPQYLHILNAESELLLNVEITATRSRMHEITTSLENAYASDSFSDSAKAWNEQRRAVIAEALEKHLIPQAITWTKEWLREEVEDYLANKAAEQLERRVNMAPCRPKDLVGPDDIPSAVSMSWGKGEPNKDPIHLVYLDEEGRFREHLRLDNLSDPDNRQEFLDLLKRRKPDVVVVGGFTVATKHLMGRAREALGIPEPDEEGESGGTGAGAAANSSGPAAASQSGGWGAQSGGDASGGWGSENNTGGWGGNQASDAGGGWGGGDGASGGWGGDNPNATPAGDKPTSQNNNNNTSSARNGDERTPELMYGHDEVARIYQHSARAEAEFSALPLVARYCVSLARYVQNPLNEYAALGSDLTAVTFTEAQNLIPKDKLLVALERGIVNVVNNVGVDINRAVNDPYHRALLPYVAGLGPRKSEALIKKLGQIGGTVVNRSNFIKQNLVPTQIFINCCGFLYIPQDPDSKEIARVRDHYEDVPDPLDETRIHYEDYDLARKMALDALEMDDEDVVGKHPSVIVYDLMQKEDNVQKLEELSLDDFAQLLKDMSNEQKRHTLNMIREELLRPFGDQRELFVAPDEWKVMTMLSGETIKTLAPGRVISVSVLRIMKSFVSVRLDSGVDGIINLEYVDREPGQSVEQVLRKGQTIQAVIIAINLKKLSVELSARATDIEKGDAQTRMPQFDQYYDKHAAQRLQDELHRKKMRAAESSRRIIKHPNFHNFNSTQAHQYLANQHRGDVVIRPSSKGPTHLAVTWKVDEGVYQHIDVVDPSGNAGDQSVGKQLIIDGKYEYSDLDELIVNHVNAMARKVEELIAHEKYKAGSEAELHKALKEFVIMHPTKSIYAFGLNRSKPGYFNLSFLANKNAPIQTWPVRVIPEGYVLIDTPVPTVPDLCNAFKMRYSTPQTTARTPAYGAGRMTPGGGRTPSHRTPGHPVGGKTPNPYAVGGKTPNPYAARTPNPYAGQQQASGGWGAPPPGMNPERARMINSASNGNSNNTGSGWGETNNGDNQASWGNGGDNSGGWGSGGGQNSGGWGNGSGGGGW</sequence>
<evidence type="ECO:0000259" key="12">
    <source>
        <dbReference type="PROSITE" id="PS50126"/>
    </source>
</evidence>
<evidence type="ECO:0000256" key="3">
    <source>
        <dbReference type="ARBA" id="ARBA00009253"/>
    </source>
</evidence>
<evidence type="ECO:0000256" key="4">
    <source>
        <dbReference type="ARBA" id="ARBA00020248"/>
    </source>
</evidence>
<dbReference type="InterPro" id="IPR035018">
    <property type="entry name" value="Spt6_SH2_C"/>
</dbReference>
<evidence type="ECO:0000313" key="14">
    <source>
        <dbReference type="Proteomes" id="UP000059188"/>
    </source>
</evidence>
<feature type="compositionally biased region" description="Basic residues" evidence="11">
    <location>
        <begin position="101"/>
        <end position="112"/>
    </location>
</feature>
<dbReference type="Gene3D" id="3.30.420.140">
    <property type="entry name" value="YqgF/RNase H-like domain"/>
    <property type="match status" value="1"/>
</dbReference>
<organism evidence="13 14">
    <name type="scientific">Thanatephorus cucumeris (strain AG1-IB / isolate 7/3/14)</name>
    <name type="common">Lettuce bottom rot fungus</name>
    <name type="synonym">Rhizoctonia solani</name>
    <dbReference type="NCBI Taxonomy" id="1108050"/>
    <lineage>
        <taxon>Eukaryota</taxon>
        <taxon>Fungi</taxon>
        <taxon>Dikarya</taxon>
        <taxon>Basidiomycota</taxon>
        <taxon>Agaricomycotina</taxon>
        <taxon>Agaricomycetes</taxon>
        <taxon>Cantharellales</taxon>
        <taxon>Ceratobasidiaceae</taxon>
        <taxon>Rhizoctonia</taxon>
        <taxon>Rhizoctonia solani AG-1</taxon>
    </lineage>
</organism>
<dbReference type="InterPro" id="IPR003029">
    <property type="entry name" value="S1_domain"/>
</dbReference>
<dbReference type="Pfam" id="PF22706">
    <property type="entry name" value="Tex_central_region"/>
    <property type="match status" value="1"/>
</dbReference>
<dbReference type="Gene3D" id="1.10.10.2740">
    <property type="entry name" value="Spt6, Death-like domain"/>
    <property type="match status" value="1"/>
</dbReference>
<feature type="compositionally biased region" description="Gly residues" evidence="11">
    <location>
        <begin position="1641"/>
        <end position="1670"/>
    </location>
</feature>
<dbReference type="InterPro" id="IPR037027">
    <property type="entry name" value="YqgF/RNaseH-like_dom_sf"/>
</dbReference>
<dbReference type="InterPro" id="IPR028231">
    <property type="entry name" value="Spt6_YqgF"/>
</dbReference>
<evidence type="ECO:0000256" key="2">
    <source>
        <dbReference type="ARBA" id="ARBA00004286"/>
    </source>
</evidence>
<feature type="compositionally biased region" description="Acidic residues" evidence="11">
    <location>
        <begin position="86"/>
        <end position="97"/>
    </location>
</feature>
<dbReference type="Gene3D" id="3.30.505.10">
    <property type="entry name" value="SH2 domain"/>
    <property type="match status" value="2"/>
</dbReference>
<dbReference type="SUPFAM" id="SSF158832">
    <property type="entry name" value="Tex N-terminal region-like"/>
    <property type="match status" value="1"/>
</dbReference>
<feature type="compositionally biased region" description="Acidic residues" evidence="11">
    <location>
        <begin position="116"/>
        <end position="128"/>
    </location>
</feature>
<dbReference type="Gene3D" id="1.10.3500.10">
    <property type="entry name" value="Tex N-terminal region-like"/>
    <property type="match status" value="1"/>
</dbReference>
<feature type="compositionally biased region" description="Basic and acidic residues" evidence="11">
    <location>
        <begin position="217"/>
        <end position="232"/>
    </location>
</feature>
<dbReference type="InterPro" id="IPR042066">
    <property type="entry name" value="Spt6_death-like"/>
</dbReference>
<feature type="compositionally biased region" description="Basic residues" evidence="11">
    <location>
        <begin position="136"/>
        <end position="147"/>
    </location>
</feature>
<dbReference type="InterPro" id="IPR036860">
    <property type="entry name" value="SH2_dom_sf"/>
</dbReference>
<dbReference type="InterPro" id="IPR012337">
    <property type="entry name" value="RNaseH-like_sf"/>
</dbReference>
<dbReference type="Gene3D" id="2.40.50.140">
    <property type="entry name" value="Nucleic acid-binding proteins"/>
    <property type="match status" value="1"/>
</dbReference>
<dbReference type="InterPro" id="IPR028083">
    <property type="entry name" value="Spt6_acidic_N_dom"/>
</dbReference>
<feature type="region of interest" description="Disordered" evidence="11">
    <location>
        <begin position="1534"/>
        <end position="1670"/>
    </location>
</feature>
<dbReference type="GO" id="GO:0008023">
    <property type="term" value="C:transcription elongation factor complex"/>
    <property type="evidence" value="ECO:0007669"/>
    <property type="project" value="TreeGrafter"/>
</dbReference>
<dbReference type="Gene3D" id="1.10.150.850">
    <property type="entry name" value="Spt6, helix-hairpin-helix domain"/>
    <property type="match status" value="1"/>
</dbReference>
<dbReference type="OrthoDB" id="995477at2759"/>
<dbReference type="Gene3D" id="1.10.10.650">
    <property type="entry name" value="RuvA domain 2-like"/>
    <property type="match status" value="1"/>
</dbReference>
<keyword evidence="6" id="KW-0727">SH2 domain</keyword>
<dbReference type="Pfam" id="PF14632">
    <property type="entry name" value="SPT6_acidic"/>
    <property type="match status" value="1"/>
</dbReference>
<dbReference type="InterPro" id="IPR035019">
    <property type="entry name" value="Spt6_SH2_N"/>
</dbReference>
<evidence type="ECO:0000256" key="7">
    <source>
        <dbReference type="ARBA" id="ARBA00023163"/>
    </source>
</evidence>
<dbReference type="GO" id="GO:0042393">
    <property type="term" value="F:histone binding"/>
    <property type="evidence" value="ECO:0007669"/>
    <property type="project" value="TreeGrafter"/>
</dbReference>
<feature type="region of interest" description="Disordered" evidence="11">
    <location>
        <begin position="823"/>
        <end position="934"/>
    </location>
</feature>
<feature type="compositionally biased region" description="Basic and acidic residues" evidence="11">
    <location>
        <begin position="11"/>
        <end position="21"/>
    </location>
</feature>
<dbReference type="InterPro" id="IPR010994">
    <property type="entry name" value="RuvA_2-like"/>
</dbReference>
<dbReference type="PIRSF" id="PIRSF036947">
    <property type="entry name" value="Spt6"/>
    <property type="match status" value="1"/>
</dbReference>
<feature type="compositionally biased region" description="Acidic residues" evidence="11">
    <location>
        <begin position="66"/>
        <end position="76"/>
    </location>
</feature>
<dbReference type="Pfam" id="PF14641">
    <property type="entry name" value="HTH_44"/>
    <property type="match status" value="1"/>
</dbReference>
<dbReference type="GO" id="GO:0140673">
    <property type="term" value="P:transcription elongation-coupled chromatin remodeling"/>
    <property type="evidence" value="ECO:0007669"/>
    <property type="project" value="InterPro"/>
</dbReference>
<dbReference type="SUPFAM" id="SSF55550">
    <property type="entry name" value="SH2 domain"/>
    <property type="match status" value="1"/>
</dbReference>
<gene>
    <name evidence="13" type="ORF">RSOLAG1IB_00347</name>
</gene>
<dbReference type="CDD" id="cd09918">
    <property type="entry name" value="SH2_Nterm_SPT6_like"/>
    <property type="match status" value="1"/>
</dbReference>
<dbReference type="InterPro" id="IPR000980">
    <property type="entry name" value="SH2"/>
</dbReference>
<feature type="compositionally biased region" description="Low complexity" evidence="11">
    <location>
        <begin position="1614"/>
        <end position="1634"/>
    </location>
</feature>
<evidence type="ECO:0000256" key="9">
    <source>
        <dbReference type="ARBA" id="ARBA00093389"/>
    </source>
</evidence>
<feature type="domain" description="S1 motif" evidence="12">
    <location>
        <begin position="1226"/>
        <end position="1295"/>
    </location>
</feature>
<feature type="region of interest" description="Disordered" evidence="11">
    <location>
        <begin position="1"/>
        <end position="234"/>
    </location>
</feature>
<evidence type="ECO:0000256" key="10">
    <source>
        <dbReference type="PIRNR" id="PIRNR036947"/>
    </source>
</evidence>
<dbReference type="InterPro" id="IPR035420">
    <property type="entry name" value="Spt6_SH2"/>
</dbReference>
<dbReference type="Proteomes" id="UP000059188">
    <property type="component" value="Unassembled WGS sequence"/>
</dbReference>
<feature type="compositionally biased region" description="Low complexity" evidence="11">
    <location>
        <begin position="1"/>
        <end position="10"/>
    </location>
</feature>
<comment type="similarity">
    <text evidence="3 10">Belongs to the SPT6 family.</text>
</comment>
<dbReference type="InterPro" id="IPR055179">
    <property type="entry name" value="Tex-like_central_region"/>
</dbReference>
<comment type="function">
    <text evidence="9">Histone H3-H4 chaperone that plays a role in maintenance of chromatin structure during RNA polymerase II transcription elongation thereby repressing transcription initiation from cryptic promoters. Mediates the reassembly of nucleosomes onto the promoters of at least a selected set of genes during repression; the nucleosome reassembly is essential for transcriptional repression. Essential for viability.</text>
</comment>
<dbReference type="PROSITE" id="PS50126">
    <property type="entry name" value="S1"/>
    <property type="match status" value="1"/>
</dbReference>
<dbReference type="EMBL" id="LN679100">
    <property type="protein sequence ID" value="CEL51812.1"/>
    <property type="molecule type" value="Genomic_DNA"/>
</dbReference>
<evidence type="ECO:0000256" key="11">
    <source>
        <dbReference type="SAM" id="MobiDB-lite"/>
    </source>
</evidence>
<evidence type="ECO:0000256" key="5">
    <source>
        <dbReference type="ARBA" id="ARBA00022454"/>
    </source>
</evidence>
<dbReference type="InterPro" id="IPR017072">
    <property type="entry name" value="TF_Spt6"/>
</dbReference>
<keyword evidence="13" id="KW-0251">Elongation factor</keyword>
<dbReference type="InterPro" id="IPR023323">
    <property type="entry name" value="Tex-like_dom_sf"/>
</dbReference>
<dbReference type="InterPro" id="IPR032706">
    <property type="entry name" value="Spt6_HHH"/>
</dbReference>
<dbReference type="FunFam" id="3.30.505.10:FF:000056">
    <property type="entry name" value="Transcription elongation factor Spt6"/>
    <property type="match status" value="1"/>
</dbReference>
<evidence type="ECO:0000256" key="6">
    <source>
        <dbReference type="ARBA" id="ARBA00022999"/>
    </source>
</evidence>
<accession>A0A0B7F6F4</accession>
<keyword evidence="5" id="KW-0158">Chromosome</keyword>
<dbReference type="Pfam" id="PF21710">
    <property type="entry name" value="Spt6_S1"/>
    <property type="match status" value="1"/>
</dbReference>
<dbReference type="STRING" id="1108050.A0A0B7F6F4"/>
<feature type="compositionally biased region" description="Acidic residues" evidence="11">
    <location>
        <begin position="192"/>
        <end position="216"/>
    </location>
</feature>